<dbReference type="InterPro" id="IPR032675">
    <property type="entry name" value="LRR_dom_sf"/>
</dbReference>
<keyword evidence="9" id="KW-0675">Receptor</keyword>
<feature type="domain" description="TIR" evidence="13">
    <location>
        <begin position="485"/>
        <end position="626"/>
    </location>
</feature>
<keyword evidence="7 11" id="KW-1133">Transmembrane helix</keyword>
<evidence type="ECO:0000256" key="6">
    <source>
        <dbReference type="ARBA" id="ARBA00022737"/>
    </source>
</evidence>
<organism evidence="14 15">
    <name type="scientific">Mytilus edulis</name>
    <name type="common">Blue mussel</name>
    <dbReference type="NCBI Taxonomy" id="6550"/>
    <lineage>
        <taxon>Eukaryota</taxon>
        <taxon>Metazoa</taxon>
        <taxon>Spiralia</taxon>
        <taxon>Lophotrochozoa</taxon>
        <taxon>Mollusca</taxon>
        <taxon>Bivalvia</taxon>
        <taxon>Autobranchia</taxon>
        <taxon>Pteriomorphia</taxon>
        <taxon>Mytilida</taxon>
        <taxon>Mytiloidea</taxon>
        <taxon>Mytilidae</taxon>
        <taxon>Mytilinae</taxon>
        <taxon>Mytilus</taxon>
    </lineage>
</organism>
<dbReference type="PANTHER" id="PTHR24365">
    <property type="entry name" value="TOLL-LIKE RECEPTOR"/>
    <property type="match status" value="1"/>
</dbReference>
<dbReference type="SUPFAM" id="SSF52200">
    <property type="entry name" value="Toll/Interleukin receptor TIR domain"/>
    <property type="match status" value="1"/>
</dbReference>
<keyword evidence="8 11" id="KW-0472">Membrane</keyword>
<dbReference type="PRINTS" id="PR01537">
    <property type="entry name" value="INTRLKN1R1F"/>
</dbReference>
<sequence>MNTVIILTIFVNLYGCIPSGTTLRCNYFEDKTFNLHANCSNRNLTNIPTVASNVVALDLSCNCIKVVENKTFLYLKVLRELNLSSNKLEWLDQGAFLGLKNLQSLILRKNQLAYNSEHFANSIFKPLKSLTYLDLTLQRLDFTKMKTSWFSKYVISDLTNLHSIGIDIVASATDYIFREGFLSLTKLTAVKSDTLQDFQVFWDNSVFNSLKDTGLQNLFLNENDIEEFNSDCKKPGFELPSTLKYLDFSSNKLTSFCLSMPYLSSLNLEQNNLRDFLKRNVYYRSYPTNLTEINLSSNNLDYLNVSLFNGHRCLRNLNLSNNFLTDINFDTSHLISLKVLDLSNNRIQKFSQKSMEKLNTIFYLSDVRINLSGNILQCSCDAIQFIEWLLAKSKYFYKKNKTKCRFSNETEILLTTFRGTLLQLKKSCKSYLVLIICTSMAILLVIIILTSGLVYRYRWTLRYIYFMTKNKYIRDNLIQNDDQNYTYDAFISYSIDEQDFIIKECIPILEGGGLARLCIHKRDFMPGNEITHNITNSIHESRNVICIITKSFLESYYCMFEFNMARMESIYARSGQNILFLVFYENLRPKDLPLVMLELVQNDSYIEYPNDEEGNIIFWEKLKEALK</sequence>
<dbReference type="GO" id="GO:0038023">
    <property type="term" value="F:signaling receptor activity"/>
    <property type="evidence" value="ECO:0007669"/>
    <property type="project" value="TreeGrafter"/>
</dbReference>
<dbReference type="PROSITE" id="PS51450">
    <property type="entry name" value="LRR"/>
    <property type="match status" value="3"/>
</dbReference>
<dbReference type="InterPro" id="IPR000157">
    <property type="entry name" value="TIR_dom"/>
</dbReference>
<evidence type="ECO:0000256" key="11">
    <source>
        <dbReference type="SAM" id="Phobius"/>
    </source>
</evidence>
<accession>A0A8S3QH70</accession>
<evidence type="ECO:0000256" key="10">
    <source>
        <dbReference type="ARBA" id="ARBA00023180"/>
    </source>
</evidence>
<dbReference type="SUPFAM" id="SSF52058">
    <property type="entry name" value="L domain-like"/>
    <property type="match status" value="1"/>
</dbReference>
<dbReference type="SMART" id="SM00255">
    <property type="entry name" value="TIR"/>
    <property type="match status" value="1"/>
</dbReference>
<dbReference type="AlphaFoldDB" id="A0A8S3QH70"/>
<dbReference type="PRINTS" id="PR00019">
    <property type="entry name" value="LEURICHRPT"/>
</dbReference>
<dbReference type="Pfam" id="PF01582">
    <property type="entry name" value="TIR"/>
    <property type="match status" value="1"/>
</dbReference>
<keyword evidence="6" id="KW-0677">Repeat</keyword>
<evidence type="ECO:0000256" key="9">
    <source>
        <dbReference type="ARBA" id="ARBA00023170"/>
    </source>
</evidence>
<keyword evidence="15" id="KW-1185">Reference proteome</keyword>
<dbReference type="InterPro" id="IPR003591">
    <property type="entry name" value="Leu-rich_rpt_typical-subtyp"/>
</dbReference>
<comment type="subcellular location">
    <subcellularLocation>
        <location evidence="1">Membrane</location>
        <topology evidence="1">Single-pass membrane protein</topology>
    </subcellularLocation>
</comment>
<comment type="similarity">
    <text evidence="2">Belongs to the Toll-like receptor family.</text>
</comment>
<dbReference type="Gene3D" id="3.40.50.10140">
    <property type="entry name" value="Toll/interleukin-1 receptor homology (TIR) domain"/>
    <property type="match status" value="1"/>
</dbReference>
<evidence type="ECO:0000259" key="13">
    <source>
        <dbReference type="PROSITE" id="PS50104"/>
    </source>
</evidence>
<evidence type="ECO:0000256" key="8">
    <source>
        <dbReference type="ARBA" id="ARBA00023136"/>
    </source>
</evidence>
<dbReference type="InterPro" id="IPR035897">
    <property type="entry name" value="Toll_tir_struct_dom_sf"/>
</dbReference>
<reference evidence="14" key="1">
    <citation type="submission" date="2021-03" db="EMBL/GenBank/DDBJ databases">
        <authorList>
            <person name="Bekaert M."/>
        </authorList>
    </citation>
    <scope>NUCLEOTIDE SEQUENCE</scope>
</reference>
<evidence type="ECO:0000256" key="7">
    <source>
        <dbReference type="ARBA" id="ARBA00022989"/>
    </source>
</evidence>
<evidence type="ECO:0000256" key="5">
    <source>
        <dbReference type="ARBA" id="ARBA00022729"/>
    </source>
</evidence>
<gene>
    <name evidence="14" type="ORF">MEDL_11086</name>
</gene>
<dbReference type="SMART" id="SM00369">
    <property type="entry name" value="LRR_TYP"/>
    <property type="match status" value="4"/>
</dbReference>
<feature type="transmembrane region" description="Helical" evidence="11">
    <location>
        <begin position="431"/>
        <end position="455"/>
    </location>
</feature>
<evidence type="ECO:0000256" key="1">
    <source>
        <dbReference type="ARBA" id="ARBA00004167"/>
    </source>
</evidence>
<keyword evidence="4 11" id="KW-0812">Transmembrane</keyword>
<name>A0A8S3QH70_MYTED</name>
<evidence type="ECO:0000256" key="2">
    <source>
        <dbReference type="ARBA" id="ARBA00009634"/>
    </source>
</evidence>
<dbReference type="InterPro" id="IPR001611">
    <property type="entry name" value="Leu-rich_rpt"/>
</dbReference>
<dbReference type="Pfam" id="PF13855">
    <property type="entry name" value="LRR_8"/>
    <property type="match status" value="2"/>
</dbReference>
<evidence type="ECO:0000256" key="4">
    <source>
        <dbReference type="ARBA" id="ARBA00022692"/>
    </source>
</evidence>
<dbReference type="PROSITE" id="PS50104">
    <property type="entry name" value="TIR"/>
    <property type="match status" value="1"/>
</dbReference>
<dbReference type="GO" id="GO:0007165">
    <property type="term" value="P:signal transduction"/>
    <property type="evidence" value="ECO:0007669"/>
    <property type="project" value="InterPro"/>
</dbReference>
<feature type="chain" id="PRO_5035922202" evidence="12">
    <location>
        <begin position="19"/>
        <end position="627"/>
    </location>
</feature>
<evidence type="ECO:0000256" key="3">
    <source>
        <dbReference type="ARBA" id="ARBA00022614"/>
    </source>
</evidence>
<dbReference type="GO" id="GO:0005886">
    <property type="term" value="C:plasma membrane"/>
    <property type="evidence" value="ECO:0007669"/>
    <property type="project" value="TreeGrafter"/>
</dbReference>
<keyword evidence="10" id="KW-0325">Glycoprotein</keyword>
<evidence type="ECO:0000256" key="12">
    <source>
        <dbReference type="SAM" id="SignalP"/>
    </source>
</evidence>
<evidence type="ECO:0000313" key="14">
    <source>
        <dbReference type="EMBL" id="CAG2196159.1"/>
    </source>
</evidence>
<dbReference type="Gene3D" id="3.80.10.10">
    <property type="entry name" value="Ribonuclease Inhibitor"/>
    <property type="match status" value="2"/>
</dbReference>
<proteinExistence type="inferred from homology"/>
<keyword evidence="5 12" id="KW-0732">Signal</keyword>
<feature type="signal peptide" evidence="12">
    <location>
        <begin position="1"/>
        <end position="18"/>
    </location>
</feature>
<keyword evidence="3" id="KW-0433">Leucine-rich repeat</keyword>
<dbReference type="PANTHER" id="PTHR24365:SF541">
    <property type="entry name" value="PROTEIN TOLL-RELATED"/>
    <property type="match status" value="1"/>
</dbReference>
<protein>
    <submittedName>
        <fullName evidence="14">TLR13</fullName>
    </submittedName>
</protein>
<dbReference type="OrthoDB" id="1421090at2759"/>
<comment type="caution">
    <text evidence="14">The sequence shown here is derived from an EMBL/GenBank/DDBJ whole genome shotgun (WGS) entry which is preliminary data.</text>
</comment>
<dbReference type="Proteomes" id="UP000683360">
    <property type="component" value="Unassembled WGS sequence"/>
</dbReference>
<evidence type="ECO:0000313" key="15">
    <source>
        <dbReference type="Proteomes" id="UP000683360"/>
    </source>
</evidence>
<dbReference type="EMBL" id="CAJPWZ010000548">
    <property type="protein sequence ID" value="CAG2196159.1"/>
    <property type="molecule type" value="Genomic_DNA"/>
</dbReference>